<comment type="similarity">
    <text evidence="4">Belongs to the UbiC family.</text>
</comment>
<dbReference type="UniPathway" id="UPA00232"/>
<evidence type="ECO:0000256" key="3">
    <source>
        <dbReference type="ARBA" id="ARBA00023239"/>
    </source>
</evidence>
<dbReference type="AlphaFoldDB" id="A0A0A7EE21"/>
<feature type="binding site" evidence="4">
    <location>
        <position position="169"/>
    </location>
    <ligand>
        <name>substrate</name>
    </ligand>
</feature>
<dbReference type="GO" id="GO:0008813">
    <property type="term" value="F:chorismate lyase activity"/>
    <property type="evidence" value="ECO:0007669"/>
    <property type="project" value="UniProtKB-UniRule"/>
</dbReference>
<protein>
    <recommendedName>
        <fullName evidence="4">Probable chorismate pyruvate-lyase</fullName>
        <shortName evidence="4">CL</shortName>
        <shortName evidence="4">CPL</shortName>
        <ecNumber evidence="4">4.1.3.40</ecNumber>
    </recommendedName>
</protein>
<dbReference type="KEGG" id="pseo:OM33_06590"/>
<sequence length="177" mass="20019">MLTFPLDISSHWHQNFTHLDATHSEWLLETGSLTAKLKHTFTEFSVQVLSEKHIKLNANQADVMGIEQQEVLCREVILYGDSKPRVYAQSWIPLAPLSENSLFLSLGERPLGEFIFQHPDLVRENLMITDFSQHAALQSLLTSLSIDESAIAARRSVFHLADLKLMVCEAFLPGAFE</sequence>
<feature type="binding site" evidence="4">
    <location>
        <position position="74"/>
    </location>
    <ligand>
        <name>substrate</name>
    </ligand>
</feature>
<comment type="caution">
    <text evidence="4">Lacks conserved residue(s) required for the propagation of feature annotation.</text>
</comment>
<dbReference type="Gene3D" id="3.40.1410.10">
    <property type="entry name" value="Chorismate lyase-like"/>
    <property type="match status" value="1"/>
</dbReference>
<dbReference type="Proteomes" id="UP000030341">
    <property type="component" value="Chromosome 1"/>
</dbReference>
<name>A0A0A7EE21_9GAMM</name>
<dbReference type="GO" id="GO:0042866">
    <property type="term" value="P:pyruvate biosynthetic process"/>
    <property type="evidence" value="ECO:0007669"/>
    <property type="project" value="UniProtKB-UniRule"/>
</dbReference>
<dbReference type="GO" id="GO:0006744">
    <property type="term" value="P:ubiquinone biosynthetic process"/>
    <property type="evidence" value="ECO:0007669"/>
    <property type="project" value="UniProtKB-UniRule"/>
</dbReference>
<dbReference type="eggNOG" id="COG3161">
    <property type="taxonomic scope" value="Bacteria"/>
</dbReference>
<comment type="function">
    <text evidence="4">Removes the pyruvyl group from chorismate, with concomitant aromatization of the ring, to provide 4-hydroxybenzoate (4HB) for the ubiquinone pathway.</text>
</comment>
<gene>
    <name evidence="4" type="primary">ubiC</name>
    <name evidence="5" type="ORF">OM33_06590</name>
</gene>
<dbReference type="SUPFAM" id="SSF64288">
    <property type="entry name" value="Chorismate lyase-like"/>
    <property type="match status" value="1"/>
</dbReference>
<dbReference type="InterPro" id="IPR028978">
    <property type="entry name" value="Chorismate_lyase_/UTRA_dom_sf"/>
</dbReference>
<comment type="pathway">
    <text evidence="4">Cofactor biosynthesis; ubiquinone biosynthesis.</text>
</comment>
<feature type="binding site" evidence="4">
    <location>
        <position position="111"/>
    </location>
    <ligand>
        <name>substrate</name>
    </ligand>
</feature>
<dbReference type="RefSeq" id="WP_038640204.1">
    <property type="nucleotide sequence ID" value="NZ_CP009888.1"/>
</dbReference>
<evidence type="ECO:0000256" key="2">
    <source>
        <dbReference type="ARBA" id="ARBA00022688"/>
    </source>
</evidence>
<dbReference type="PANTHER" id="PTHR38683">
    <property type="entry name" value="CHORISMATE PYRUVATE-LYASE"/>
    <property type="match status" value="1"/>
</dbReference>
<dbReference type="EMBL" id="CP009888">
    <property type="protein sequence ID" value="AIY64854.1"/>
    <property type="molecule type" value="Genomic_DNA"/>
</dbReference>
<dbReference type="InterPro" id="IPR007440">
    <property type="entry name" value="Chorismate--pyruvate_lyase"/>
</dbReference>
<organism evidence="5 6">
    <name type="scientific">Pseudoalteromonas piratica</name>
    <dbReference type="NCBI Taxonomy" id="1348114"/>
    <lineage>
        <taxon>Bacteria</taxon>
        <taxon>Pseudomonadati</taxon>
        <taxon>Pseudomonadota</taxon>
        <taxon>Gammaproteobacteria</taxon>
        <taxon>Alteromonadales</taxon>
        <taxon>Pseudoalteromonadaceae</taxon>
        <taxon>Pseudoalteromonas</taxon>
    </lineage>
</organism>
<dbReference type="PANTHER" id="PTHR38683:SF1">
    <property type="entry name" value="CHORISMATE PYRUVATE-LYASE"/>
    <property type="match status" value="1"/>
</dbReference>
<keyword evidence="2 4" id="KW-0831">Ubiquinone biosynthesis</keyword>
<dbReference type="EC" id="4.1.3.40" evidence="4"/>
<proteinExistence type="inferred from homology"/>
<keyword evidence="6" id="KW-1185">Reference proteome</keyword>
<evidence type="ECO:0000313" key="5">
    <source>
        <dbReference type="EMBL" id="AIY64854.1"/>
    </source>
</evidence>
<evidence type="ECO:0000256" key="4">
    <source>
        <dbReference type="HAMAP-Rule" id="MF_01632"/>
    </source>
</evidence>
<reference evidence="5 6" key="1">
    <citation type="submission" date="2014-11" db="EMBL/GenBank/DDBJ databases">
        <title>Complete Genome Sequence of Pseudoalteromonas sp. Strain OCN003 Isolated from Kaneohe Bay, Oahu, Hawaii.</title>
        <authorList>
            <person name="Beurmann S."/>
            <person name="Videau P."/>
            <person name="Ushijima B."/>
            <person name="Smith A.M."/>
            <person name="Aeby G.S."/>
            <person name="Callahan S.M."/>
            <person name="Belcaid M."/>
        </authorList>
    </citation>
    <scope>NUCLEOTIDE SEQUENCE [LARGE SCALE GENOMIC DNA]</scope>
    <source>
        <strain evidence="5 6">OCN003</strain>
    </source>
</reference>
<comment type="catalytic activity">
    <reaction evidence="4">
        <text>chorismate = 4-hydroxybenzoate + pyruvate</text>
        <dbReference type="Rhea" id="RHEA:16505"/>
        <dbReference type="ChEBI" id="CHEBI:15361"/>
        <dbReference type="ChEBI" id="CHEBI:17879"/>
        <dbReference type="ChEBI" id="CHEBI:29748"/>
        <dbReference type="EC" id="4.1.3.40"/>
    </reaction>
</comment>
<comment type="subcellular location">
    <subcellularLocation>
        <location evidence="4">Cytoplasm</location>
    </subcellularLocation>
</comment>
<dbReference type="HOGENOM" id="CLU_096824_2_0_6"/>
<evidence type="ECO:0000256" key="1">
    <source>
        <dbReference type="ARBA" id="ARBA00022490"/>
    </source>
</evidence>
<accession>A0A0A7EE21</accession>
<dbReference type="HAMAP" id="MF_01632">
    <property type="entry name" value="UbiC"/>
    <property type="match status" value="1"/>
</dbReference>
<keyword evidence="3 4" id="KW-0456">Lyase</keyword>
<keyword evidence="1 4" id="KW-0963">Cytoplasm</keyword>
<dbReference type="Pfam" id="PF04345">
    <property type="entry name" value="Chor_lyase"/>
    <property type="match status" value="1"/>
</dbReference>
<keyword evidence="4" id="KW-0670">Pyruvate</keyword>
<dbReference type="STRING" id="1348114.OM33_06590"/>
<evidence type="ECO:0000313" key="6">
    <source>
        <dbReference type="Proteomes" id="UP000030341"/>
    </source>
</evidence>
<dbReference type="GO" id="GO:0005829">
    <property type="term" value="C:cytosol"/>
    <property type="evidence" value="ECO:0007669"/>
    <property type="project" value="TreeGrafter"/>
</dbReference>